<gene>
    <name evidence="7" type="primary">ecfT_2</name>
    <name evidence="7" type="ORF">RxyAA322_16930</name>
</gene>
<dbReference type="Proteomes" id="UP000318065">
    <property type="component" value="Chromosome"/>
</dbReference>
<feature type="transmembrane region" description="Helical" evidence="6">
    <location>
        <begin position="126"/>
        <end position="147"/>
    </location>
</feature>
<evidence type="ECO:0000256" key="5">
    <source>
        <dbReference type="ARBA" id="ARBA00023136"/>
    </source>
</evidence>
<dbReference type="PANTHER" id="PTHR34857:SF2">
    <property type="entry name" value="SLL0384 PROTEIN"/>
    <property type="match status" value="1"/>
</dbReference>
<proteinExistence type="predicted"/>
<reference evidence="7" key="1">
    <citation type="journal article" date="2019" name="Microbiol. Resour. Announc.">
        <title>Complete Genome Sequence of Rubrobacter xylanophilus Strain AA3-22, Isolated from Arima Onsen in Japan.</title>
        <authorList>
            <person name="Tomariguchi N."/>
            <person name="Miyazaki K."/>
        </authorList>
    </citation>
    <scope>NUCLEOTIDE SEQUENCE [LARGE SCALE GENOMIC DNA]</scope>
    <source>
        <strain evidence="7">AA3-22</strain>
    </source>
</reference>
<evidence type="ECO:0000256" key="6">
    <source>
        <dbReference type="SAM" id="Phobius"/>
    </source>
</evidence>
<dbReference type="InterPro" id="IPR003339">
    <property type="entry name" value="ABC/ECF_trnsptr_transmembrane"/>
</dbReference>
<dbReference type="Pfam" id="PF02361">
    <property type="entry name" value="CbiQ"/>
    <property type="match status" value="1"/>
</dbReference>
<evidence type="ECO:0000256" key="2">
    <source>
        <dbReference type="ARBA" id="ARBA00022475"/>
    </source>
</evidence>
<feature type="transmembrane region" description="Helical" evidence="6">
    <location>
        <begin position="100"/>
        <end position="120"/>
    </location>
</feature>
<evidence type="ECO:0000313" key="8">
    <source>
        <dbReference type="Proteomes" id="UP000318065"/>
    </source>
</evidence>
<dbReference type="CDD" id="cd16914">
    <property type="entry name" value="EcfT"/>
    <property type="match status" value="1"/>
</dbReference>
<name>A0A510HIN2_9ACTN</name>
<evidence type="ECO:0000313" key="7">
    <source>
        <dbReference type="EMBL" id="BBL79839.1"/>
    </source>
</evidence>
<keyword evidence="5 6" id="KW-0472">Membrane</keyword>
<organism evidence="7 8">
    <name type="scientific">Rubrobacter xylanophilus</name>
    <dbReference type="NCBI Taxonomy" id="49319"/>
    <lineage>
        <taxon>Bacteria</taxon>
        <taxon>Bacillati</taxon>
        <taxon>Actinomycetota</taxon>
        <taxon>Rubrobacteria</taxon>
        <taxon>Rubrobacterales</taxon>
        <taxon>Rubrobacteraceae</taxon>
        <taxon>Rubrobacter</taxon>
    </lineage>
</organism>
<feature type="transmembrane region" description="Helical" evidence="6">
    <location>
        <begin position="68"/>
        <end position="93"/>
    </location>
</feature>
<dbReference type="AlphaFoldDB" id="A0A510HIN2"/>
<dbReference type="EMBL" id="AP019791">
    <property type="protein sequence ID" value="BBL79839.1"/>
    <property type="molecule type" value="Genomic_DNA"/>
</dbReference>
<feature type="transmembrane region" description="Helical" evidence="6">
    <location>
        <begin position="159"/>
        <end position="179"/>
    </location>
</feature>
<evidence type="ECO:0000256" key="4">
    <source>
        <dbReference type="ARBA" id="ARBA00022989"/>
    </source>
</evidence>
<keyword evidence="2" id="KW-1003">Cell membrane</keyword>
<dbReference type="OrthoDB" id="6400at2"/>
<dbReference type="RefSeq" id="WP_143527873.1">
    <property type="nucleotide sequence ID" value="NZ_AP019791.1"/>
</dbReference>
<accession>A0A510HIN2</accession>
<dbReference type="InterPro" id="IPR051611">
    <property type="entry name" value="ECF_transporter_component"/>
</dbReference>
<evidence type="ECO:0000256" key="1">
    <source>
        <dbReference type="ARBA" id="ARBA00004141"/>
    </source>
</evidence>
<keyword evidence="3 6" id="KW-0812">Transmembrane</keyword>
<dbReference type="GO" id="GO:0005886">
    <property type="term" value="C:plasma membrane"/>
    <property type="evidence" value="ECO:0007669"/>
    <property type="project" value="UniProtKB-ARBA"/>
</dbReference>
<evidence type="ECO:0000256" key="3">
    <source>
        <dbReference type="ARBA" id="ARBA00022692"/>
    </source>
</evidence>
<comment type="subcellular location">
    <subcellularLocation>
        <location evidence="1">Membrane</location>
        <topology evidence="1">Multi-pass membrane protein</topology>
    </subcellularLocation>
</comment>
<keyword evidence="4 6" id="KW-1133">Transmembrane helix</keyword>
<dbReference type="PANTHER" id="PTHR34857">
    <property type="entry name" value="SLL0384 PROTEIN"/>
    <property type="match status" value="1"/>
</dbReference>
<feature type="transmembrane region" description="Helical" evidence="6">
    <location>
        <begin position="253"/>
        <end position="270"/>
    </location>
</feature>
<keyword evidence="8" id="KW-1185">Reference proteome</keyword>
<protein>
    <submittedName>
        <fullName evidence="7">Energy-coupling factor transporter transmembrane protein EcfT</fullName>
    </submittedName>
</protein>
<feature type="transmembrane region" description="Helical" evidence="6">
    <location>
        <begin position="31"/>
        <end position="56"/>
    </location>
</feature>
<sequence length="275" mass="30169">MLELQRNVIFGQFVDTGSVVHRMDPRMKLGAAFVLVVASFLVDTFLGFAILGLLLAAAQAASRVPPGYLLRGSALFLGFLLFILAFQVLFYAGEVPEGGYLWRWGILSVSVPGLESAAILGLRVILLYYVTTMLMLTTSLVDLTAGLEQIFAPLQRLRVPVNELVLVFVIAVKFVPIFIEEIERLARARTARGVPYDEGGALARARRIGRLLVPIFIGGFARADVLTTAMQVRCYRGGRHRTRLRRLAASPSDWAALITVTAWAAAAWWVPGVLP</sequence>